<evidence type="ECO:0000256" key="2">
    <source>
        <dbReference type="ARBA" id="ARBA00023157"/>
    </source>
</evidence>
<keyword evidence="7" id="KW-1185">Reference proteome</keyword>
<dbReference type="InterPro" id="IPR036861">
    <property type="entry name" value="Endochitinase-like_sf"/>
</dbReference>
<keyword evidence="4" id="KW-0732">Signal</keyword>
<dbReference type="OMA" id="WIAIDPR"/>
<evidence type="ECO:0000256" key="4">
    <source>
        <dbReference type="SAM" id="SignalP"/>
    </source>
</evidence>
<evidence type="ECO:0000256" key="1">
    <source>
        <dbReference type="ARBA" id="ARBA00022669"/>
    </source>
</evidence>
<evidence type="ECO:0000256" key="3">
    <source>
        <dbReference type="PROSITE-ProRule" id="PRU00261"/>
    </source>
</evidence>
<feature type="disulfide bond" evidence="3">
    <location>
        <begin position="34"/>
        <end position="46"/>
    </location>
</feature>
<evidence type="ECO:0000259" key="5">
    <source>
        <dbReference type="PROSITE" id="PS50941"/>
    </source>
</evidence>
<dbReference type="CDD" id="cd00035">
    <property type="entry name" value="ChtBD1"/>
    <property type="match status" value="1"/>
</dbReference>
<dbReference type="Gene3D" id="3.30.60.10">
    <property type="entry name" value="Endochitinase-like"/>
    <property type="match status" value="2"/>
</dbReference>
<feature type="domain" description="Chitin-binding type-1" evidence="5">
    <location>
        <begin position="22"/>
        <end position="71"/>
    </location>
</feature>
<dbReference type="Gramene" id="TKW33655">
    <property type="protein sequence ID" value="TKW33655"/>
    <property type="gene ID" value="SEVIR_2G253800v2"/>
</dbReference>
<gene>
    <name evidence="6" type="ORF">SEVIR_2G253800v2</name>
</gene>
<feature type="signal peptide" evidence="4">
    <location>
        <begin position="1"/>
        <end position="20"/>
    </location>
</feature>
<protein>
    <recommendedName>
        <fullName evidence="5">Chitin-binding type-1 domain-containing protein</fullName>
    </recommendedName>
</protein>
<sequence>MTALVLSVVILALSCATAAAQSQRCGEQGGGMLCPRNLCSSKSGYCGLGGDYCGQGCQTGGAALPGNFCCSHDGYCSIGAIHCGRDCKTGTCGRAWIAIDPRRLPEQPDDEVGAGNSEHE</sequence>
<accession>A0A4U6VWY1</accession>
<keyword evidence="2 3" id="KW-1015">Disulfide bond</keyword>
<dbReference type="Proteomes" id="UP000298652">
    <property type="component" value="Chromosome 2"/>
</dbReference>
<dbReference type="InterPro" id="IPR001002">
    <property type="entry name" value="Chitin-bd_1"/>
</dbReference>
<dbReference type="SUPFAM" id="SSF57016">
    <property type="entry name" value="Plant lectins/antimicrobial peptides"/>
    <property type="match status" value="2"/>
</dbReference>
<proteinExistence type="predicted"/>
<evidence type="ECO:0000313" key="7">
    <source>
        <dbReference type="Proteomes" id="UP000298652"/>
    </source>
</evidence>
<feature type="disulfide bond" evidence="3">
    <location>
        <begin position="39"/>
        <end position="53"/>
    </location>
</feature>
<dbReference type="SMART" id="SM00270">
    <property type="entry name" value="ChtBD1"/>
    <property type="match status" value="2"/>
</dbReference>
<feature type="chain" id="PRO_5020499907" description="Chitin-binding type-1 domain-containing protein" evidence="4">
    <location>
        <begin position="21"/>
        <end position="120"/>
    </location>
</feature>
<dbReference type="AlphaFoldDB" id="A0A4U6VWY1"/>
<dbReference type="Pfam" id="PF00187">
    <property type="entry name" value="Chitin_bind_1"/>
    <property type="match status" value="1"/>
</dbReference>
<dbReference type="EMBL" id="CM016553">
    <property type="protein sequence ID" value="TKW33655.1"/>
    <property type="molecule type" value="Genomic_DNA"/>
</dbReference>
<organism evidence="6 7">
    <name type="scientific">Setaria viridis</name>
    <name type="common">Green bristlegrass</name>
    <name type="synonym">Setaria italica subsp. viridis</name>
    <dbReference type="NCBI Taxonomy" id="4556"/>
    <lineage>
        <taxon>Eukaryota</taxon>
        <taxon>Viridiplantae</taxon>
        <taxon>Streptophyta</taxon>
        <taxon>Embryophyta</taxon>
        <taxon>Tracheophyta</taxon>
        <taxon>Spermatophyta</taxon>
        <taxon>Magnoliopsida</taxon>
        <taxon>Liliopsida</taxon>
        <taxon>Poales</taxon>
        <taxon>Poaceae</taxon>
        <taxon>PACMAD clade</taxon>
        <taxon>Panicoideae</taxon>
        <taxon>Panicodae</taxon>
        <taxon>Paniceae</taxon>
        <taxon>Cenchrinae</taxon>
        <taxon>Setaria</taxon>
    </lineage>
</organism>
<evidence type="ECO:0000313" key="6">
    <source>
        <dbReference type="EMBL" id="TKW33655.1"/>
    </source>
</evidence>
<reference evidence="6" key="1">
    <citation type="submission" date="2019-03" db="EMBL/GenBank/DDBJ databases">
        <title>WGS assembly of Setaria viridis.</title>
        <authorList>
            <person name="Huang P."/>
            <person name="Jenkins J."/>
            <person name="Grimwood J."/>
            <person name="Barry K."/>
            <person name="Healey A."/>
            <person name="Mamidi S."/>
            <person name="Sreedasyam A."/>
            <person name="Shu S."/>
            <person name="Feldman M."/>
            <person name="Wu J."/>
            <person name="Yu Y."/>
            <person name="Chen C."/>
            <person name="Johnson J."/>
            <person name="Rokhsar D."/>
            <person name="Baxter I."/>
            <person name="Schmutz J."/>
            <person name="Brutnell T."/>
            <person name="Kellogg E."/>
        </authorList>
    </citation>
    <scope>NUCLEOTIDE SEQUENCE [LARGE SCALE GENOMIC DNA]</scope>
</reference>
<dbReference type="PROSITE" id="PS50941">
    <property type="entry name" value="CHIT_BIND_I_2"/>
    <property type="match status" value="1"/>
</dbReference>
<name>A0A4U6VWY1_SETVI</name>
<dbReference type="GO" id="GO:0008061">
    <property type="term" value="F:chitin binding"/>
    <property type="evidence" value="ECO:0007669"/>
    <property type="project" value="UniProtKB-UniRule"/>
</dbReference>
<comment type="caution">
    <text evidence="3">Lacks conserved residue(s) required for the propagation of feature annotation.</text>
</comment>
<keyword evidence="1 3" id="KW-0147">Chitin-binding</keyword>